<keyword evidence="2" id="KW-0808">Transferase</keyword>
<organism evidence="2 3">
    <name type="scientific">Marinactinospora rubrisoli</name>
    <dbReference type="NCBI Taxonomy" id="2715399"/>
    <lineage>
        <taxon>Bacteria</taxon>
        <taxon>Bacillati</taxon>
        <taxon>Actinomycetota</taxon>
        <taxon>Actinomycetes</taxon>
        <taxon>Streptosporangiales</taxon>
        <taxon>Nocardiopsidaceae</taxon>
        <taxon>Marinactinospora</taxon>
    </lineage>
</organism>
<proteinExistence type="predicted"/>
<accession>A0ABW2KBT9</accession>
<keyword evidence="2" id="KW-0489">Methyltransferase</keyword>
<keyword evidence="3" id="KW-1185">Reference proteome</keyword>
<dbReference type="InterPro" id="IPR029063">
    <property type="entry name" value="SAM-dependent_MTases_sf"/>
</dbReference>
<evidence type="ECO:0000259" key="1">
    <source>
        <dbReference type="Pfam" id="PF08241"/>
    </source>
</evidence>
<sequence>MPDVVAFAGHQIHVCRYREAGTLLRWLGTDLRGQVVLDVAGGDGYWAGQARRRGAHAVSIDLARHKMLRGRRLRNAPALLEGDALRLPLRDASVDKVMSICAIEHFDDGPAALREMARVLRPGGDLVMSADCLSRRGEWPALFEAHRRRYHVQRTYTHQTLTALLGECGLDVQEYRYQFRARAAERGYLTLSARGGRFGFNAAAPLIPLVSLSDARTPNDRGSIVLLRARRRADGE</sequence>
<dbReference type="PANTHER" id="PTHR43591:SF24">
    <property type="entry name" value="2-METHOXY-6-POLYPRENYL-1,4-BENZOQUINOL METHYLASE, MITOCHONDRIAL"/>
    <property type="match status" value="1"/>
</dbReference>
<protein>
    <submittedName>
        <fullName evidence="2">Class I SAM-dependent methyltransferase</fullName>
        <ecNumber evidence="2">2.1.1.-</ecNumber>
    </submittedName>
</protein>
<evidence type="ECO:0000313" key="3">
    <source>
        <dbReference type="Proteomes" id="UP001596540"/>
    </source>
</evidence>
<evidence type="ECO:0000313" key="2">
    <source>
        <dbReference type="EMBL" id="MFC7327509.1"/>
    </source>
</evidence>
<dbReference type="PANTHER" id="PTHR43591">
    <property type="entry name" value="METHYLTRANSFERASE"/>
    <property type="match status" value="1"/>
</dbReference>
<name>A0ABW2KBT9_9ACTN</name>
<feature type="domain" description="Methyltransferase type 11" evidence="1">
    <location>
        <begin position="37"/>
        <end position="127"/>
    </location>
</feature>
<comment type="caution">
    <text evidence="2">The sequence shown here is derived from an EMBL/GenBank/DDBJ whole genome shotgun (WGS) entry which is preliminary data.</text>
</comment>
<dbReference type="Proteomes" id="UP001596540">
    <property type="component" value="Unassembled WGS sequence"/>
</dbReference>
<dbReference type="Pfam" id="PF08241">
    <property type="entry name" value="Methyltransf_11"/>
    <property type="match status" value="1"/>
</dbReference>
<dbReference type="Gene3D" id="3.40.50.150">
    <property type="entry name" value="Vaccinia Virus protein VP39"/>
    <property type="match status" value="1"/>
</dbReference>
<dbReference type="InterPro" id="IPR013216">
    <property type="entry name" value="Methyltransf_11"/>
</dbReference>
<dbReference type="RefSeq" id="WP_379870411.1">
    <property type="nucleotide sequence ID" value="NZ_JBHTBH010000003.1"/>
</dbReference>
<dbReference type="GO" id="GO:0008168">
    <property type="term" value="F:methyltransferase activity"/>
    <property type="evidence" value="ECO:0007669"/>
    <property type="project" value="UniProtKB-KW"/>
</dbReference>
<dbReference type="EMBL" id="JBHTBH010000003">
    <property type="protein sequence ID" value="MFC7327509.1"/>
    <property type="molecule type" value="Genomic_DNA"/>
</dbReference>
<reference evidence="3" key="1">
    <citation type="journal article" date="2019" name="Int. J. Syst. Evol. Microbiol.">
        <title>The Global Catalogue of Microorganisms (GCM) 10K type strain sequencing project: providing services to taxonomists for standard genome sequencing and annotation.</title>
        <authorList>
            <consortium name="The Broad Institute Genomics Platform"/>
            <consortium name="The Broad Institute Genome Sequencing Center for Infectious Disease"/>
            <person name="Wu L."/>
            <person name="Ma J."/>
        </authorList>
    </citation>
    <scope>NUCLEOTIDE SEQUENCE [LARGE SCALE GENOMIC DNA]</scope>
    <source>
        <strain evidence="3">CGMCC 4.7382</strain>
    </source>
</reference>
<dbReference type="SUPFAM" id="SSF53335">
    <property type="entry name" value="S-adenosyl-L-methionine-dependent methyltransferases"/>
    <property type="match status" value="1"/>
</dbReference>
<gene>
    <name evidence="2" type="ORF">ACFQRF_07110</name>
</gene>
<dbReference type="GO" id="GO:0032259">
    <property type="term" value="P:methylation"/>
    <property type="evidence" value="ECO:0007669"/>
    <property type="project" value="UniProtKB-KW"/>
</dbReference>
<dbReference type="EC" id="2.1.1.-" evidence="2"/>
<dbReference type="CDD" id="cd02440">
    <property type="entry name" value="AdoMet_MTases"/>
    <property type="match status" value="1"/>
</dbReference>